<feature type="non-terminal residue" evidence="3">
    <location>
        <position position="122"/>
    </location>
</feature>
<name>A0A8H6VC52_9PEZI</name>
<dbReference type="PANTHER" id="PTHR33365:SF4">
    <property type="entry name" value="CYCLOCHLOROTINE BIOSYNTHESIS PROTEIN O"/>
    <property type="match status" value="1"/>
</dbReference>
<accession>A0A8H6VC52</accession>
<comment type="similarity">
    <text evidence="2">Belongs to the ustYa family.</text>
</comment>
<evidence type="ECO:0008006" key="5">
    <source>
        <dbReference type="Google" id="ProtNLM"/>
    </source>
</evidence>
<dbReference type="EMBL" id="JABCIY010000245">
    <property type="protein sequence ID" value="KAF7186853.1"/>
    <property type="molecule type" value="Genomic_DNA"/>
</dbReference>
<comment type="pathway">
    <text evidence="1">Mycotoxin biosynthesis.</text>
</comment>
<dbReference type="PANTHER" id="PTHR33365">
    <property type="entry name" value="YALI0B05434P"/>
    <property type="match status" value="1"/>
</dbReference>
<dbReference type="OrthoDB" id="3637778at2759"/>
<dbReference type="Proteomes" id="UP000660729">
    <property type="component" value="Unassembled WGS sequence"/>
</dbReference>
<comment type="caution">
    <text evidence="3">The sequence shown here is derived from an EMBL/GenBank/DDBJ whole genome shotgun (WGS) entry which is preliminary data.</text>
</comment>
<dbReference type="GO" id="GO:0043386">
    <property type="term" value="P:mycotoxin biosynthetic process"/>
    <property type="evidence" value="ECO:0007669"/>
    <property type="project" value="InterPro"/>
</dbReference>
<evidence type="ECO:0000256" key="2">
    <source>
        <dbReference type="ARBA" id="ARBA00035112"/>
    </source>
</evidence>
<sequence length="122" mass="14677">MPDQYVVELDVFHQLHCLNALRKTIYPERYKEDMDDFFLEDGTRNFTNSIRQSIMCHGDIATVYWRWMPFRRQPLPRLEITHTCRNFEALQEWAKAHQLLDDDKVLQYRPAPEDTFRLSGGQ</sequence>
<dbReference type="InterPro" id="IPR021765">
    <property type="entry name" value="UstYa-like"/>
</dbReference>
<evidence type="ECO:0000313" key="4">
    <source>
        <dbReference type="Proteomes" id="UP000660729"/>
    </source>
</evidence>
<keyword evidence="4" id="KW-1185">Reference proteome</keyword>
<evidence type="ECO:0000256" key="1">
    <source>
        <dbReference type="ARBA" id="ARBA00004685"/>
    </source>
</evidence>
<gene>
    <name evidence="3" type="ORF">HII31_11813</name>
</gene>
<protein>
    <recommendedName>
        <fullName evidence="5">Tat pathway signal sequence protein</fullName>
    </recommendedName>
</protein>
<dbReference type="AlphaFoldDB" id="A0A8H6VC52"/>
<reference evidence="3" key="1">
    <citation type="submission" date="2020-04" db="EMBL/GenBank/DDBJ databases">
        <title>Draft genome resource of the tomato pathogen Pseudocercospora fuligena.</title>
        <authorList>
            <person name="Zaccaron A."/>
        </authorList>
    </citation>
    <scope>NUCLEOTIDE SEQUENCE</scope>
    <source>
        <strain evidence="3">PF001</strain>
    </source>
</reference>
<evidence type="ECO:0000313" key="3">
    <source>
        <dbReference type="EMBL" id="KAF7186853.1"/>
    </source>
</evidence>
<proteinExistence type="inferred from homology"/>
<organism evidence="3 4">
    <name type="scientific">Pseudocercospora fuligena</name>
    <dbReference type="NCBI Taxonomy" id="685502"/>
    <lineage>
        <taxon>Eukaryota</taxon>
        <taxon>Fungi</taxon>
        <taxon>Dikarya</taxon>
        <taxon>Ascomycota</taxon>
        <taxon>Pezizomycotina</taxon>
        <taxon>Dothideomycetes</taxon>
        <taxon>Dothideomycetidae</taxon>
        <taxon>Mycosphaerellales</taxon>
        <taxon>Mycosphaerellaceae</taxon>
        <taxon>Pseudocercospora</taxon>
    </lineage>
</organism>
<dbReference type="Pfam" id="PF11807">
    <property type="entry name" value="UstYa"/>
    <property type="match status" value="1"/>
</dbReference>